<feature type="chain" id="PRO_5030037991" evidence="1">
    <location>
        <begin position="30"/>
        <end position="135"/>
    </location>
</feature>
<gene>
    <name evidence="2" type="ORF">BACERE00191_00987</name>
</gene>
<evidence type="ECO:0000313" key="2">
    <source>
        <dbReference type="EMBL" id="SMD75259.1"/>
    </source>
</evidence>
<dbReference type="Proteomes" id="UP000194499">
    <property type="component" value="Unassembled WGS sequence"/>
</dbReference>
<name>A0A1Y5Z254_9BACI</name>
<accession>A0A1Y5Z254</accession>
<dbReference type="EMBL" id="FWZB01000024">
    <property type="protein sequence ID" value="SMD75259.1"/>
    <property type="molecule type" value="Genomic_DNA"/>
</dbReference>
<dbReference type="RefSeq" id="WP_050224766.1">
    <property type="nucleotide sequence ID" value="NZ_FWZB01000024.1"/>
</dbReference>
<proteinExistence type="predicted"/>
<dbReference type="GeneID" id="39498997"/>
<dbReference type="AlphaFoldDB" id="A0A1Y5Z254"/>
<feature type="signal peptide" evidence="1">
    <location>
        <begin position="1"/>
        <end position="29"/>
    </location>
</feature>
<sequence length="135" mass="15171">MKKKGLHLFLVAGLALVGMSAISNNYASADGQYSIDYHNEYRFWNPDDRTYSAQKWTDSYYYMDCTSMSGIENFTAYAMANGFDVADGHYYTIKKGSNLGLYNLATERQGKGTSAWINAQKYGNGSAYGSWQPDR</sequence>
<evidence type="ECO:0000313" key="3">
    <source>
        <dbReference type="Proteomes" id="UP000194499"/>
    </source>
</evidence>
<protein>
    <submittedName>
        <fullName evidence="2">Uncharacterized protein</fullName>
    </submittedName>
</protein>
<reference evidence="3" key="1">
    <citation type="submission" date="2017-04" db="EMBL/GenBank/DDBJ databases">
        <authorList>
            <person name="Criscuolo A."/>
        </authorList>
    </citation>
    <scope>NUCLEOTIDE SEQUENCE [LARGE SCALE GENOMIC DNA]</scope>
</reference>
<accession>A0A3P1B2E6</accession>
<organism evidence="2 3">
    <name type="scientific">Bacillus pacificus</name>
    <dbReference type="NCBI Taxonomy" id="2026187"/>
    <lineage>
        <taxon>Bacteria</taxon>
        <taxon>Bacillati</taxon>
        <taxon>Bacillota</taxon>
        <taxon>Bacilli</taxon>
        <taxon>Bacillales</taxon>
        <taxon>Bacillaceae</taxon>
        <taxon>Bacillus</taxon>
        <taxon>Bacillus cereus group</taxon>
    </lineage>
</organism>
<keyword evidence="1" id="KW-0732">Signal</keyword>
<evidence type="ECO:0000256" key="1">
    <source>
        <dbReference type="SAM" id="SignalP"/>
    </source>
</evidence>